<dbReference type="OrthoDB" id="2311967at2"/>
<accession>A0A0R1HGT4</accession>
<dbReference type="Gene3D" id="1.20.1440.50">
    <property type="entry name" value="Ta0600-like"/>
    <property type="match status" value="1"/>
</dbReference>
<dbReference type="InterPro" id="IPR015046">
    <property type="entry name" value="LciA_Immunity-like"/>
</dbReference>
<keyword evidence="1" id="KW-0079">Bacteriocin immunity</keyword>
<evidence type="ECO:0000313" key="3">
    <source>
        <dbReference type="Proteomes" id="UP000051450"/>
    </source>
</evidence>
<sequence length="106" mass="12172">MENDNLFNLIDAAYAEDLSDQPKQYKEGLLNVAKNLSSGTDEVNVCIAIYALYHDNYMVPMSFPKANRILYQYVQDKLKKLNQEELRNVNLGYGLVATHFTFSPFN</sequence>
<dbReference type="GO" id="GO:0030153">
    <property type="term" value="P:bacteriocin immunity"/>
    <property type="evidence" value="ECO:0007669"/>
    <property type="project" value="UniProtKB-KW"/>
</dbReference>
<gene>
    <name evidence="2" type="ORF">FC66_GL001185</name>
</gene>
<dbReference type="EMBL" id="AZDI01000005">
    <property type="protein sequence ID" value="KRK45726.1"/>
    <property type="molecule type" value="Genomic_DNA"/>
</dbReference>
<dbReference type="Proteomes" id="UP000051450">
    <property type="component" value="Unassembled WGS sequence"/>
</dbReference>
<comment type="caution">
    <text evidence="2">The sequence shown here is derived from an EMBL/GenBank/DDBJ whole genome shotgun (WGS) entry which is preliminary data.</text>
</comment>
<proteinExistence type="predicted"/>
<evidence type="ECO:0008006" key="4">
    <source>
        <dbReference type="Google" id="ProtNLM"/>
    </source>
</evidence>
<dbReference type="STRING" id="1423719.FC66_GL001185"/>
<dbReference type="AlphaFoldDB" id="A0A0R1HGT4"/>
<organism evidence="2 3">
    <name type="scientific">Dellaglioa algida DSM 15638</name>
    <dbReference type="NCBI Taxonomy" id="1423719"/>
    <lineage>
        <taxon>Bacteria</taxon>
        <taxon>Bacillati</taxon>
        <taxon>Bacillota</taxon>
        <taxon>Bacilli</taxon>
        <taxon>Lactobacillales</taxon>
        <taxon>Lactobacillaceae</taxon>
        <taxon>Dellaglioa</taxon>
    </lineage>
</organism>
<evidence type="ECO:0000256" key="1">
    <source>
        <dbReference type="ARBA" id="ARBA00023025"/>
    </source>
</evidence>
<keyword evidence="3" id="KW-1185">Reference proteome</keyword>
<name>A0A0R1HGT4_9LACO</name>
<evidence type="ECO:0000313" key="2">
    <source>
        <dbReference type="EMBL" id="KRK45726.1"/>
    </source>
</evidence>
<protein>
    <recommendedName>
        <fullName evidence="4">Bacteriocin immunity protein</fullName>
    </recommendedName>
</protein>
<dbReference type="PATRIC" id="fig|1423719.4.peg.1206"/>
<dbReference type="InterPro" id="IPR023130">
    <property type="entry name" value="Ta0600-like_sf"/>
</dbReference>
<dbReference type="Pfam" id="PF08951">
    <property type="entry name" value="EntA_Immun"/>
    <property type="match status" value="1"/>
</dbReference>
<dbReference type="RefSeq" id="WP_057974244.1">
    <property type="nucleotide sequence ID" value="NZ_AZDI01000005.1"/>
</dbReference>
<reference evidence="2 3" key="1">
    <citation type="journal article" date="2015" name="Genome Announc.">
        <title>Expanding the biotechnology potential of lactobacilli through comparative genomics of 213 strains and associated genera.</title>
        <authorList>
            <person name="Sun Z."/>
            <person name="Harris H.M."/>
            <person name="McCann A."/>
            <person name="Guo C."/>
            <person name="Argimon S."/>
            <person name="Zhang W."/>
            <person name="Yang X."/>
            <person name="Jeffery I.B."/>
            <person name="Cooney J.C."/>
            <person name="Kagawa T.F."/>
            <person name="Liu W."/>
            <person name="Song Y."/>
            <person name="Salvetti E."/>
            <person name="Wrobel A."/>
            <person name="Rasinkangas P."/>
            <person name="Parkhill J."/>
            <person name="Rea M.C."/>
            <person name="O'Sullivan O."/>
            <person name="Ritari J."/>
            <person name="Douillard F.P."/>
            <person name="Paul Ross R."/>
            <person name="Yang R."/>
            <person name="Briner A.E."/>
            <person name="Felis G.E."/>
            <person name="de Vos W.M."/>
            <person name="Barrangou R."/>
            <person name="Klaenhammer T.R."/>
            <person name="Caufield P.W."/>
            <person name="Cui Y."/>
            <person name="Zhang H."/>
            <person name="O'Toole P.W."/>
        </authorList>
    </citation>
    <scope>NUCLEOTIDE SEQUENCE [LARGE SCALE GENOMIC DNA]</scope>
    <source>
        <strain evidence="2 3">DSM 15638</strain>
    </source>
</reference>